<proteinExistence type="predicted"/>
<feature type="region of interest" description="Disordered" evidence="1">
    <location>
        <begin position="100"/>
        <end position="129"/>
    </location>
</feature>
<gene>
    <name evidence="2" type="ORF">AB1Y20_013010</name>
</gene>
<keyword evidence="3" id="KW-1185">Reference proteome</keyword>
<comment type="caution">
    <text evidence="2">The sequence shown here is derived from an EMBL/GenBank/DDBJ whole genome shotgun (WGS) entry which is preliminary data.</text>
</comment>
<dbReference type="Proteomes" id="UP001515480">
    <property type="component" value="Unassembled WGS sequence"/>
</dbReference>
<organism evidence="2 3">
    <name type="scientific">Prymnesium parvum</name>
    <name type="common">Toxic golden alga</name>
    <dbReference type="NCBI Taxonomy" id="97485"/>
    <lineage>
        <taxon>Eukaryota</taxon>
        <taxon>Haptista</taxon>
        <taxon>Haptophyta</taxon>
        <taxon>Prymnesiophyceae</taxon>
        <taxon>Prymnesiales</taxon>
        <taxon>Prymnesiaceae</taxon>
        <taxon>Prymnesium</taxon>
    </lineage>
</organism>
<reference evidence="2 3" key="1">
    <citation type="journal article" date="2024" name="Science">
        <title>Giant polyketide synthase enzymes in the biosynthesis of giant marine polyether toxins.</title>
        <authorList>
            <person name="Fallon T.R."/>
            <person name="Shende V.V."/>
            <person name="Wierzbicki I.H."/>
            <person name="Pendleton A.L."/>
            <person name="Watervoot N.F."/>
            <person name="Auber R.P."/>
            <person name="Gonzalez D.J."/>
            <person name="Wisecaver J.H."/>
            <person name="Moore B.S."/>
        </authorList>
    </citation>
    <scope>NUCLEOTIDE SEQUENCE [LARGE SCALE GENOMIC DNA]</scope>
    <source>
        <strain evidence="2 3">12B1</strain>
    </source>
</reference>
<sequence length="129" mass="13898">MAEGQRWVVVSQEGPENYKIYPFTNETAARAHASRFWCCWVLFELLETGPVERAAGGIGPTFLIHPAIRSHALERLRSSARDADARRAAAAAADARAKAACKRAAPSKPAASANRANGKPDVSNPAVWD</sequence>
<evidence type="ECO:0000256" key="1">
    <source>
        <dbReference type="SAM" id="MobiDB-lite"/>
    </source>
</evidence>
<protein>
    <submittedName>
        <fullName evidence="2">Uncharacterized protein</fullName>
    </submittedName>
</protein>
<evidence type="ECO:0000313" key="2">
    <source>
        <dbReference type="EMBL" id="KAL1500346.1"/>
    </source>
</evidence>
<dbReference type="EMBL" id="JBGBPQ010000023">
    <property type="protein sequence ID" value="KAL1500346.1"/>
    <property type="molecule type" value="Genomic_DNA"/>
</dbReference>
<feature type="compositionally biased region" description="Low complexity" evidence="1">
    <location>
        <begin position="102"/>
        <end position="116"/>
    </location>
</feature>
<evidence type="ECO:0000313" key="3">
    <source>
        <dbReference type="Proteomes" id="UP001515480"/>
    </source>
</evidence>
<dbReference type="AlphaFoldDB" id="A0AB34ILX8"/>
<name>A0AB34ILX8_PRYPA</name>
<accession>A0AB34ILX8</accession>